<keyword evidence="2" id="KW-1185">Reference proteome</keyword>
<protein>
    <submittedName>
        <fullName evidence="3">F-box domain-containing protein</fullName>
    </submittedName>
</protein>
<dbReference type="Proteomes" id="UP000095287">
    <property type="component" value="Unplaced"/>
</dbReference>
<dbReference type="AlphaFoldDB" id="A0A1I7ZPS2"/>
<organism evidence="2 3">
    <name type="scientific">Steinernema glaseri</name>
    <dbReference type="NCBI Taxonomy" id="37863"/>
    <lineage>
        <taxon>Eukaryota</taxon>
        <taxon>Metazoa</taxon>
        <taxon>Ecdysozoa</taxon>
        <taxon>Nematoda</taxon>
        <taxon>Chromadorea</taxon>
        <taxon>Rhabditida</taxon>
        <taxon>Tylenchina</taxon>
        <taxon>Panagrolaimomorpha</taxon>
        <taxon>Strongyloidoidea</taxon>
        <taxon>Steinernematidae</taxon>
        <taxon>Steinernema</taxon>
    </lineage>
</organism>
<dbReference type="PROSITE" id="PS50181">
    <property type="entry name" value="FBOX"/>
    <property type="match status" value="1"/>
</dbReference>
<reference evidence="3" key="1">
    <citation type="submission" date="2016-11" db="UniProtKB">
        <authorList>
            <consortium name="WormBaseParasite"/>
        </authorList>
    </citation>
    <scope>IDENTIFICATION</scope>
</reference>
<proteinExistence type="predicted"/>
<evidence type="ECO:0000313" key="2">
    <source>
        <dbReference type="Proteomes" id="UP000095287"/>
    </source>
</evidence>
<dbReference type="WBParaSite" id="L893_g286.t1">
    <property type="protein sequence ID" value="L893_g286.t1"/>
    <property type="gene ID" value="L893_g286"/>
</dbReference>
<name>A0A1I7ZPS2_9BILA</name>
<feature type="domain" description="F-box" evidence="1">
    <location>
        <begin position="1"/>
        <end position="45"/>
    </location>
</feature>
<evidence type="ECO:0000259" key="1">
    <source>
        <dbReference type="PROSITE" id="PS50181"/>
    </source>
</evidence>
<evidence type="ECO:0000313" key="3">
    <source>
        <dbReference type="WBParaSite" id="L893_g286.t1"/>
    </source>
</evidence>
<dbReference type="InterPro" id="IPR001810">
    <property type="entry name" value="F-box_dom"/>
</dbReference>
<accession>A0A1I7ZPS2</accession>
<sequence length="284" mass="32959">MSVLPTTITYDILKNYQKDDIKKVRQVSGEWMDLMESVLKVAQKNSLVLAVHPEHRYFFYDEARDQYDSQQTKHFAQLDEAQSKKLGELRVMDSQALEATNVTETFDVDLNEASQFWKLQFPRLHVEEHYGDLEVVLELVPTQFEEIRIRNCILESFLPFPDTLKRLDLENCFFSLKEDNDTLLSFLLKMTWETVSILDVNLMGPLEPMLVEAWVAADDPQLKHFSSDRLNVAMWKTFFDEIEHKGERVDDSTLLVPHSKLDKKLRLTISETGEGPAVLDVVCV</sequence>